<accession>A0A150XQJ5</accession>
<name>A0A150XQJ5_ROSEK</name>
<dbReference type="AlphaFoldDB" id="A0A150XQJ5"/>
<organism evidence="1 2">
    <name type="scientific">Roseivirga ehrenbergii (strain DSM 102268 / JCM 13514 / KCTC 12282 / NCIMB 14502 / KMM 6017)</name>
    <dbReference type="NCBI Taxonomy" id="279360"/>
    <lineage>
        <taxon>Bacteria</taxon>
        <taxon>Pseudomonadati</taxon>
        <taxon>Bacteroidota</taxon>
        <taxon>Cytophagia</taxon>
        <taxon>Cytophagales</taxon>
        <taxon>Roseivirgaceae</taxon>
        <taxon>Roseivirga</taxon>
    </lineage>
</organism>
<dbReference type="Gene3D" id="3.40.50.11350">
    <property type="match status" value="1"/>
</dbReference>
<comment type="caution">
    <text evidence="1">The sequence shown here is derived from an EMBL/GenBank/DDBJ whole genome shotgun (WGS) entry which is preliminary data.</text>
</comment>
<dbReference type="STRING" id="279360.MB14_14705"/>
<dbReference type="OrthoDB" id="9797950at2"/>
<dbReference type="RefSeq" id="WP_062589194.1">
    <property type="nucleotide sequence ID" value="NZ_LQZQ01000003.1"/>
</dbReference>
<dbReference type="Proteomes" id="UP000075583">
    <property type="component" value="Unassembled WGS sequence"/>
</dbReference>
<proteinExistence type="predicted"/>
<evidence type="ECO:0000313" key="2">
    <source>
        <dbReference type="Proteomes" id="UP000075583"/>
    </source>
</evidence>
<evidence type="ECO:0000313" key="1">
    <source>
        <dbReference type="EMBL" id="KYG81028.1"/>
    </source>
</evidence>
<sequence length="373" mass="43788">MNKLENTSKKKRPLIWKGKSYEKVLIIHNHDFHGAGFCALIIYALNGIRKAKAMNAIPIIDFNRDNTLYFYDSSKGESVWTYFFENVSPFKPSEIFQWLKTGEIDESQVLYIDSEKAAEEHQNDPDRLATFWAWQRPKNPEGWMKDKRTLGRSYIEEYVKPKASIQNKVEVFVNEYFNTGFIIGIHIRGTDFHYAKPTSIKSYLQRIDQLLIKMDTSDYQIFVATDQQQYLEIFKEHHGERVLSWDSVRSNNHIAPLKFNEFSGYRKGEDVLIDILLLSQCNHIIKGAAAVGELALWFCRHDHITDFAIESDFIRKQYGQLESAFSQLNIGNKRKSILIIYKLRDRTIRKVMASWVGRNLSVRYSWARRLLRH</sequence>
<dbReference type="EMBL" id="LQZQ01000003">
    <property type="protein sequence ID" value="KYG81028.1"/>
    <property type="molecule type" value="Genomic_DNA"/>
</dbReference>
<reference evidence="1" key="1">
    <citation type="submission" date="2016-01" db="EMBL/GenBank/DDBJ databases">
        <title>Genome sequencing of Roseivirga ehrenbergii KMM 6017.</title>
        <authorList>
            <person name="Selvaratnam C."/>
            <person name="Thevarajoo S."/>
            <person name="Goh K.M."/>
            <person name="Ee R."/>
            <person name="Chan K.-G."/>
            <person name="Chong C.S."/>
        </authorList>
    </citation>
    <scope>NUCLEOTIDE SEQUENCE [LARGE SCALE GENOMIC DNA]</scope>
    <source>
        <strain evidence="1">KMM 6017</strain>
    </source>
</reference>
<protein>
    <submittedName>
        <fullName evidence="1">Uncharacterized protein</fullName>
    </submittedName>
</protein>
<gene>
    <name evidence="1" type="ORF">MB14_14705</name>
</gene>
<keyword evidence="2" id="KW-1185">Reference proteome</keyword>